<keyword evidence="2" id="KW-1185">Reference proteome</keyword>
<dbReference type="EMBL" id="JBHLUD010000003">
    <property type="protein sequence ID" value="MFC0542100.1"/>
    <property type="molecule type" value="Genomic_DNA"/>
</dbReference>
<protein>
    <recommendedName>
        <fullName evidence="3">Tetratricopeptide repeat protein</fullName>
    </recommendedName>
</protein>
<sequence>MDVIARAESCWGIPHGEHHEDAVTLTEQAVAELKDRAAREPDNADHSQQLSWALINLAQLLSARRELARADQVALESVAIMRRALAR</sequence>
<evidence type="ECO:0008006" key="3">
    <source>
        <dbReference type="Google" id="ProtNLM"/>
    </source>
</evidence>
<dbReference type="Proteomes" id="UP001589810">
    <property type="component" value="Unassembled WGS sequence"/>
</dbReference>
<accession>A0ABV6MQD8</accession>
<gene>
    <name evidence="1" type="ORF">ACFFH7_11455</name>
</gene>
<reference evidence="1 2" key="1">
    <citation type="submission" date="2024-09" db="EMBL/GenBank/DDBJ databases">
        <authorList>
            <person name="Sun Q."/>
            <person name="Mori K."/>
        </authorList>
    </citation>
    <scope>NUCLEOTIDE SEQUENCE [LARGE SCALE GENOMIC DNA]</scope>
    <source>
        <strain evidence="1 2">TBRC 1432</strain>
    </source>
</reference>
<name>A0ABV6MQD8_9PSEU</name>
<proteinExistence type="predicted"/>
<dbReference type="RefSeq" id="WP_273943103.1">
    <property type="nucleotide sequence ID" value="NZ_CP097263.1"/>
</dbReference>
<comment type="caution">
    <text evidence="1">The sequence shown here is derived from an EMBL/GenBank/DDBJ whole genome shotgun (WGS) entry which is preliminary data.</text>
</comment>
<evidence type="ECO:0000313" key="2">
    <source>
        <dbReference type="Proteomes" id="UP001589810"/>
    </source>
</evidence>
<evidence type="ECO:0000313" key="1">
    <source>
        <dbReference type="EMBL" id="MFC0542100.1"/>
    </source>
</evidence>
<organism evidence="1 2">
    <name type="scientific">Kutzneria chonburiensis</name>
    <dbReference type="NCBI Taxonomy" id="1483604"/>
    <lineage>
        <taxon>Bacteria</taxon>
        <taxon>Bacillati</taxon>
        <taxon>Actinomycetota</taxon>
        <taxon>Actinomycetes</taxon>
        <taxon>Pseudonocardiales</taxon>
        <taxon>Pseudonocardiaceae</taxon>
        <taxon>Kutzneria</taxon>
    </lineage>
</organism>